<feature type="transmembrane region" description="Helical" evidence="1">
    <location>
        <begin position="21"/>
        <end position="39"/>
    </location>
</feature>
<reference evidence="2" key="1">
    <citation type="journal article" date="2021" name="Microb. Physiol.">
        <title>Proteogenomic Insights into the Physiology of Marine, Sulfate-Reducing, Filamentous Desulfonema limicola and Desulfonema magnum.</title>
        <authorList>
            <person name="Schnaars V."/>
            <person name="Wohlbrand L."/>
            <person name="Scheve S."/>
            <person name="Hinrichs C."/>
            <person name="Reinhardt R."/>
            <person name="Rabus R."/>
        </authorList>
    </citation>
    <scope>NUCLEOTIDE SEQUENCE</scope>
    <source>
        <strain evidence="2">4be13</strain>
    </source>
</reference>
<evidence type="ECO:0000313" key="3">
    <source>
        <dbReference type="Proteomes" id="UP000663722"/>
    </source>
</evidence>
<feature type="transmembrane region" description="Helical" evidence="1">
    <location>
        <begin position="348"/>
        <end position="366"/>
    </location>
</feature>
<gene>
    <name evidence="2" type="ORF">dnm_016310</name>
</gene>
<name>A0A975GLI5_9BACT</name>
<proteinExistence type="predicted"/>
<accession>A0A975GLI5</accession>
<dbReference type="KEGG" id="dmm:dnm_016310"/>
<feature type="transmembrane region" description="Helical" evidence="1">
    <location>
        <begin position="378"/>
        <end position="401"/>
    </location>
</feature>
<feature type="transmembrane region" description="Helical" evidence="1">
    <location>
        <begin position="183"/>
        <end position="207"/>
    </location>
</feature>
<evidence type="ECO:0000256" key="1">
    <source>
        <dbReference type="SAM" id="Phobius"/>
    </source>
</evidence>
<feature type="transmembrane region" description="Helical" evidence="1">
    <location>
        <begin position="294"/>
        <end position="316"/>
    </location>
</feature>
<protein>
    <submittedName>
        <fullName evidence="2">Uncharacterized protein</fullName>
    </submittedName>
</protein>
<keyword evidence="1" id="KW-1133">Transmembrane helix</keyword>
<feature type="transmembrane region" description="Helical" evidence="1">
    <location>
        <begin position="123"/>
        <end position="143"/>
    </location>
</feature>
<feature type="transmembrane region" description="Helical" evidence="1">
    <location>
        <begin position="228"/>
        <end position="248"/>
    </location>
</feature>
<feature type="transmembrane region" description="Helical" evidence="1">
    <location>
        <begin position="69"/>
        <end position="85"/>
    </location>
</feature>
<keyword evidence="1" id="KW-0812">Transmembrane</keyword>
<dbReference type="Proteomes" id="UP000663722">
    <property type="component" value="Chromosome"/>
</dbReference>
<evidence type="ECO:0000313" key="2">
    <source>
        <dbReference type="EMBL" id="QTA85620.1"/>
    </source>
</evidence>
<keyword evidence="3" id="KW-1185">Reference proteome</keyword>
<feature type="transmembrane region" description="Helical" evidence="1">
    <location>
        <begin position="323"/>
        <end position="342"/>
    </location>
</feature>
<keyword evidence="1" id="KW-0472">Membrane</keyword>
<feature type="transmembrane region" description="Helical" evidence="1">
    <location>
        <begin position="45"/>
        <end position="62"/>
    </location>
</feature>
<feature type="transmembrane region" description="Helical" evidence="1">
    <location>
        <begin position="91"/>
        <end position="111"/>
    </location>
</feature>
<sequence>MFIHFLMDKYFFKNENRELNFVLFMGVFFLFPSNNMALIIFNYDLFSMLFAVIAIICLSVLIKHHDNKAGLLAVVVAMFAAQEKLSASPILLISILVYVYCSYQHSNFFYVPDVKKRLGMLMWYATIAIGTALSVSLLSYLIVGMARGGSLPPLKGLAHPLINWTWPILGKLSIYQSLKAEPIFHVFIILAELLGVVLISEFIRFIAFRLKNKKGIYYLTDYFEKYNYKFVLFVFVSTLLIGVIGNFFPPETFIDPIIPVAPGNYQPPTFNRMAGHYGASGLIPHTLFYSMKCYAVFFDALPTVFVLLMIVMLLFLKGRGASIWWFVIGVSVLAVPLVYGLTLTPAGMRYLNIPLLLFLLFLLYLFDKLMISRNLRTFIIFITIFAMFLEVMPFAPVHGAFRPVWCNFPDEFNLQPPVGRQRSGAWRGWGEEIMIAGKKIEQMCLQKKANCDDVRLYYIFPGDWLDAKIPVKVLSMLRNELRFTKNDYYVITRSAFMYDGIKYLKFETVRPPAHKKKNPLNFDVVPPEFVINYRGYHQSWIFRGDQLKPKSET</sequence>
<dbReference type="AlphaFoldDB" id="A0A975GLI5"/>
<dbReference type="EMBL" id="CP061800">
    <property type="protein sequence ID" value="QTA85620.1"/>
    <property type="molecule type" value="Genomic_DNA"/>
</dbReference>
<organism evidence="2 3">
    <name type="scientific">Desulfonema magnum</name>
    <dbReference type="NCBI Taxonomy" id="45655"/>
    <lineage>
        <taxon>Bacteria</taxon>
        <taxon>Pseudomonadati</taxon>
        <taxon>Thermodesulfobacteriota</taxon>
        <taxon>Desulfobacteria</taxon>
        <taxon>Desulfobacterales</taxon>
        <taxon>Desulfococcaceae</taxon>
        <taxon>Desulfonema</taxon>
    </lineage>
</organism>